<sequence>MKVRNIEIRCISTNQIHKNKCIESSEAVLKSDYSTEDTNRLDIYSLNGVNYSYNNIFLKDDSDSVMLSSTVEMREDSKSDNYSVSKKRSNNNDGISLARRITQSYMDIKHLEISSRNKKTKSIAKSSIEESFHLFQPRSS</sequence>
<accession>A0A7R8CL31</accession>
<dbReference type="EMBL" id="HG994592">
    <property type="protein sequence ID" value="CAF2825083.1"/>
    <property type="molecule type" value="Genomic_DNA"/>
</dbReference>
<evidence type="ECO:0000313" key="1">
    <source>
        <dbReference type="EMBL" id="CAF2825083.1"/>
    </source>
</evidence>
<protein>
    <submittedName>
        <fullName evidence="1">(salmon louse) hypothetical protein</fullName>
    </submittedName>
</protein>
<keyword evidence="2" id="KW-1185">Reference proteome</keyword>
<reference evidence="1" key="1">
    <citation type="submission" date="2021-02" db="EMBL/GenBank/DDBJ databases">
        <authorList>
            <person name="Bekaert M."/>
        </authorList>
    </citation>
    <scope>NUCLEOTIDE SEQUENCE</scope>
    <source>
        <strain evidence="1">IoA-00</strain>
    </source>
</reference>
<evidence type="ECO:0000313" key="2">
    <source>
        <dbReference type="Proteomes" id="UP000675881"/>
    </source>
</evidence>
<organism evidence="1 2">
    <name type="scientific">Lepeophtheirus salmonis</name>
    <name type="common">Salmon louse</name>
    <name type="synonym">Caligus salmonis</name>
    <dbReference type="NCBI Taxonomy" id="72036"/>
    <lineage>
        <taxon>Eukaryota</taxon>
        <taxon>Metazoa</taxon>
        <taxon>Ecdysozoa</taxon>
        <taxon>Arthropoda</taxon>
        <taxon>Crustacea</taxon>
        <taxon>Multicrustacea</taxon>
        <taxon>Hexanauplia</taxon>
        <taxon>Copepoda</taxon>
        <taxon>Siphonostomatoida</taxon>
        <taxon>Caligidae</taxon>
        <taxon>Lepeophtheirus</taxon>
    </lineage>
</organism>
<proteinExistence type="predicted"/>
<dbReference type="AlphaFoldDB" id="A0A7R8CL31"/>
<name>A0A7R8CL31_LEPSM</name>
<gene>
    <name evidence="1" type="ORF">LSAA_3864</name>
</gene>
<dbReference type="Proteomes" id="UP000675881">
    <property type="component" value="Chromosome 13"/>
</dbReference>